<evidence type="ECO:0000313" key="3">
    <source>
        <dbReference type="EMBL" id="MDR4126375.1"/>
    </source>
</evidence>
<dbReference type="InterPro" id="IPR051924">
    <property type="entry name" value="GST_Kappa/NadH"/>
</dbReference>
<keyword evidence="4" id="KW-1185">Reference proteome</keyword>
<comment type="catalytic activity">
    <reaction evidence="1">
        <text>2-hydroxychromene-2-carboxylate = (3E)-4-(2-hydroxyphenyl)-2-oxobut-3-enoate</text>
        <dbReference type="Rhea" id="RHEA:27401"/>
        <dbReference type="ChEBI" id="CHEBI:59350"/>
        <dbReference type="ChEBI" id="CHEBI:59353"/>
        <dbReference type="EC" id="5.99.1.4"/>
    </reaction>
</comment>
<evidence type="ECO:0000313" key="4">
    <source>
        <dbReference type="Proteomes" id="UP001232156"/>
    </source>
</evidence>
<dbReference type="GO" id="GO:0016853">
    <property type="term" value="F:isomerase activity"/>
    <property type="evidence" value="ECO:0007669"/>
    <property type="project" value="UniProtKB-KW"/>
</dbReference>
<keyword evidence="1 3" id="KW-0413">Isomerase</keyword>
<dbReference type="InterPro" id="IPR001853">
    <property type="entry name" value="DSBA-like_thioredoxin_dom"/>
</dbReference>
<dbReference type="RefSeq" id="WP_347287206.1">
    <property type="nucleotide sequence ID" value="NZ_JAUZQE010000023.1"/>
</dbReference>
<dbReference type="InterPro" id="IPR044087">
    <property type="entry name" value="NahD-like"/>
</dbReference>
<evidence type="ECO:0000259" key="2">
    <source>
        <dbReference type="Pfam" id="PF01323"/>
    </source>
</evidence>
<dbReference type="Gene3D" id="3.40.30.10">
    <property type="entry name" value="Glutaredoxin"/>
    <property type="match status" value="1"/>
</dbReference>
<sequence>MAATLDFYFEFSSPYGYMAATQIEKLAEETGLALRWHPILLGPMFKAMGSAPLTQIPLKGDYALRDFKRSASLAGIPYSQPEPFPIATVAAARAAYYAIQNHGAKAPGLIKALYHAYFADGRAINDAGVVLDIVAQQGLDRAEFESAIASDPVKEGLKKEIEDAMARGVFGSPFMLVGDEPFWGFDRFDHIRKWVAAGQKA</sequence>
<proteinExistence type="inferred from homology"/>
<organism evidence="3 4">
    <name type="scientific">Yanghanlia caeni</name>
    <dbReference type="NCBI Taxonomy" id="3064283"/>
    <lineage>
        <taxon>Bacteria</taxon>
        <taxon>Pseudomonadati</taxon>
        <taxon>Pseudomonadota</taxon>
        <taxon>Betaproteobacteria</taxon>
        <taxon>Burkholderiales</taxon>
        <taxon>Alcaligenaceae</taxon>
        <taxon>Yanghanlia</taxon>
    </lineage>
</organism>
<dbReference type="CDD" id="cd03022">
    <property type="entry name" value="DsbA_HCCA_Iso"/>
    <property type="match status" value="1"/>
</dbReference>
<dbReference type="EC" id="5.99.1.4" evidence="1"/>
<feature type="domain" description="DSBA-like thioredoxin" evidence="2">
    <location>
        <begin position="4"/>
        <end position="193"/>
    </location>
</feature>
<reference evidence="3 4" key="1">
    <citation type="submission" date="2023-08" db="EMBL/GenBank/DDBJ databases">
        <title>Alcaligenaceae gen. nov., a novel taxon isolated from the sludge of Yixing Pesticide Factory.</title>
        <authorList>
            <person name="Ruan L."/>
        </authorList>
    </citation>
    <scope>NUCLEOTIDE SEQUENCE [LARGE SCALE GENOMIC DNA]</scope>
    <source>
        <strain evidence="3 4">LG-2</strain>
    </source>
</reference>
<evidence type="ECO:0000256" key="1">
    <source>
        <dbReference type="PIRNR" id="PIRNR006386"/>
    </source>
</evidence>
<dbReference type="EMBL" id="JAUZQE010000023">
    <property type="protein sequence ID" value="MDR4126375.1"/>
    <property type="molecule type" value="Genomic_DNA"/>
</dbReference>
<dbReference type="PANTHER" id="PTHR42943:SF2">
    <property type="entry name" value="GLUTATHIONE S-TRANSFERASE KAPPA 1"/>
    <property type="match status" value="1"/>
</dbReference>
<dbReference type="SUPFAM" id="SSF52833">
    <property type="entry name" value="Thioredoxin-like"/>
    <property type="match status" value="1"/>
</dbReference>
<dbReference type="PANTHER" id="PTHR42943">
    <property type="entry name" value="GLUTATHIONE S-TRANSFERASE KAPPA"/>
    <property type="match status" value="1"/>
</dbReference>
<dbReference type="InterPro" id="IPR036249">
    <property type="entry name" value="Thioredoxin-like_sf"/>
</dbReference>
<accession>A0ABU1D7M0</accession>
<protein>
    <recommendedName>
        <fullName evidence="1">2-hydroxychromene-2-carboxylate isomerase</fullName>
        <ecNumber evidence="1">5.99.1.4</ecNumber>
    </recommendedName>
</protein>
<dbReference type="Proteomes" id="UP001232156">
    <property type="component" value="Unassembled WGS sequence"/>
</dbReference>
<dbReference type="PIRSF" id="PIRSF006386">
    <property type="entry name" value="HCCAis_GSTk"/>
    <property type="match status" value="1"/>
</dbReference>
<dbReference type="Pfam" id="PF01323">
    <property type="entry name" value="DSBA"/>
    <property type="match status" value="1"/>
</dbReference>
<gene>
    <name evidence="3" type="ORF">Q8947_10320</name>
</gene>
<dbReference type="InterPro" id="IPR014440">
    <property type="entry name" value="HCCAis_GSTk"/>
</dbReference>
<comment type="caution">
    <text evidence="3">The sequence shown here is derived from an EMBL/GenBank/DDBJ whole genome shotgun (WGS) entry which is preliminary data.</text>
</comment>
<comment type="similarity">
    <text evidence="1">Belongs to the GST superfamily. NadH family.</text>
</comment>
<name>A0ABU1D7M0_9BURK</name>